<proteinExistence type="predicted"/>
<name>A0AAD7VUJ6_9ASCO</name>
<gene>
    <name evidence="2" type="ORF">POJ06DRAFT_299840</name>
</gene>
<organism evidence="2 3">
    <name type="scientific">Lipomyces tetrasporus</name>
    <dbReference type="NCBI Taxonomy" id="54092"/>
    <lineage>
        <taxon>Eukaryota</taxon>
        <taxon>Fungi</taxon>
        <taxon>Dikarya</taxon>
        <taxon>Ascomycota</taxon>
        <taxon>Saccharomycotina</taxon>
        <taxon>Lipomycetes</taxon>
        <taxon>Lipomycetales</taxon>
        <taxon>Lipomycetaceae</taxon>
        <taxon>Lipomyces</taxon>
    </lineage>
</organism>
<evidence type="ECO:0000313" key="2">
    <source>
        <dbReference type="EMBL" id="KAJ8101904.1"/>
    </source>
</evidence>
<dbReference type="Proteomes" id="UP001217417">
    <property type="component" value="Unassembled WGS sequence"/>
</dbReference>
<dbReference type="RefSeq" id="XP_056045354.1">
    <property type="nucleotide sequence ID" value="XM_056190698.1"/>
</dbReference>
<comment type="caution">
    <text evidence="2">The sequence shown here is derived from an EMBL/GenBank/DDBJ whole genome shotgun (WGS) entry which is preliminary data.</text>
</comment>
<reference evidence="2" key="1">
    <citation type="submission" date="2023-03" db="EMBL/GenBank/DDBJ databases">
        <title>Near-Complete genome sequence of Lipomyces tetrasporous NRRL Y-64009, an oleaginous yeast capable of growing on lignocellulosic hydrolysates.</title>
        <authorList>
            <consortium name="Lawrence Berkeley National Laboratory"/>
            <person name="Jagtap S.S."/>
            <person name="Liu J.-J."/>
            <person name="Walukiewicz H.E."/>
            <person name="Pangilinan J."/>
            <person name="Lipzen A."/>
            <person name="Ahrendt S."/>
            <person name="Koriabine M."/>
            <person name="Cobaugh K."/>
            <person name="Salamov A."/>
            <person name="Yoshinaga Y."/>
            <person name="Ng V."/>
            <person name="Daum C."/>
            <person name="Grigoriev I.V."/>
            <person name="Slininger P.J."/>
            <person name="Dien B.S."/>
            <person name="Jin Y.-S."/>
            <person name="Rao C.V."/>
        </authorList>
    </citation>
    <scope>NUCLEOTIDE SEQUENCE</scope>
    <source>
        <strain evidence="2">NRRL Y-64009</strain>
    </source>
</reference>
<keyword evidence="3" id="KW-1185">Reference proteome</keyword>
<evidence type="ECO:0000313" key="3">
    <source>
        <dbReference type="Proteomes" id="UP001217417"/>
    </source>
</evidence>
<feature type="region of interest" description="Disordered" evidence="1">
    <location>
        <begin position="68"/>
        <end position="88"/>
    </location>
</feature>
<dbReference type="EMBL" id="JARPMG010000003">
    <property type="protein sequence ID" value="KAJ8101904.1"/>
    <property type="molecule type" value="Genomic_DNA"/>
</dbReference>
<accession>A0AAD7VUJ6</accession>
<sequence>MLHTPSPPSKDAGTPVVANESKLLALGPRDVPTLRMLSRILNTRDGDDDDGGHALPELEPEDEDLDNLIASHTTGDGDASFGTSDQGEIDSGYDADCSGYLPRALNGLGIIGGPRTENESMDWVTTCDDAGAPEADSGIIAESTIGKNGDEPGDDDIMNGRFKEPVLAEFKRVPLPVLLMGEQDRAVENAAVGTDFKPTAKSCKSKVSLPHLHDAISLLWAIDASAFDNTDPTGDLTNTSFTSSSVSVVDATMGNDDWRPVDYQPDYDFQVAMDSWTWEEVPGQMLDYVVGNPVPRRVVLGGLQYFFREYRKIRED</sequence>
<protein>
    <submittedName>
        <fullName evidence="2">Uncharacterized protein</fullName>
    </submittedName>
</protein>
<dbReference type="GeneID" id="80885864"/>
<dbReference type="AlphaFoldDB" id="A0AAD7VUJ6"/>
<evidence type="ECO:0000256" key="1">
    <source>
        <dbReference type="SAM" id="MobiDB-lite"/>
    </source>
</evidence>